<gene>
    <name evidence="9" type="ORF">IAB77_04230</name>
</gene>
<evidence type="ECO:0000256" key="2">
    <source>
        <dbReference type="ARBA" id="ARBA00010323"/>
    </source>
</evidence>
<feature type="transmembrane region" description="Helical" evidence="8">
    <location>
        <begin position="380"/>
        <end position="398"/>
    </location>
</feature>
<feature type="transmembrane region" description="Helical" evidence="8">
    <location>
        <begin position="347"/>
        <end position="368"/>
    </location>
</feature>
<dbReference type="Proteomes" id="UP000824262">
    <property type="component" value="Unassembled WGS sequence"/>
</dbReference>
<feature type="transmembrane region" description="Helical" evidence="8">
    <location>
        <begin position="443"/>
        <end position="467"/>
    </location>
</feature>
<dbReference type="EMBL" id="DVGA01000042">
    <property type="protein sequence ID" value="HIQ78450.1"/>
    <property type="molecule type" value="Genomic_DNA"/>
</dbReference>
<feature type="transmembrane region" description="Helical" evidence="8">
    <location>
        <begin position="404"/>
        <end position="423"/>
    </location>
</feature>
<keyword evidence="7" id="KW-0808">Transferase</keyword>
<name>A0A9D0ZD92_9FIRM</name>
<proteinExistence type="inferred from homology"/>
<keyword evidence="5 8" id="KW-1133">Transmembrane helix</keyword>
<comment type="similarity">
    <text evidence="2 7">Belongs to the membrane-bound acyltransferase family.</text>
</comment>
<dbReference type="GO" id="GO:0016746">
    <property type="term" value="F:acyltransferase activity"/>
    <property type="evidence" value="ECO:0007669"/>
    <property type="project" value="UniProtKB-KW"/>
</dbReference>
<evidence type="ECO:0000313" key="9">
    <source>
        <dbReference type="EMBL" id="HIQ78450.1"/>
    </source>
</evidence>
<dbReference type="AlphaFoldDB" id="A0A9D0ZD92"/>
<evidence type="ECO:0000256" key="5">
    <source>
        <dbReference type="ARBA" id="ARBA00022989"/>
    </source>
</evidence>
<reference evidence="9" key="2">
    <citation type="journal article" date="2021" name="PeerJ">
        <title>Extensive microbial diversity within the chicken gut microbiome revealed by metagenomics and culture.</title>
        <authorList>
            <person name="Gilroy R."/>
            <person name="Ravi A."/>
            <person name="Getino M."/>
            <person name="Pursley I."/>
            <person name="Horton D.L."/>
            <person name="Alikhan N.F."/>
            <person name="Baker D."/>
            <person name="Gharbi K."/>
            <person name="Hall N."/>
            <person name="Watson M."/>
            <person name="Adriaenssens E.M."/>
            <person name="Foster-Nyarko E."/>
            <person name="Jarju S."/>
            <person name="Secka A."/>
            <person name="Antonio M."/>
            <person name="Oren A."/>
            <person name="Chaudhuri R.R."/>
            <person name="La Ragione R."/>
            <person name="Hildebrand F."/>
            <person name="Pallen M.J."/>
        </authorList>
    </citation>
    <scope>NUCLEOTIDE SEQUENCE</scope>
    <source>
        <strain evidence="9">ChiBcolR7-354</strain>
    </source>
</reference>
<evidence type="ECO:0000256" key="7">
    <source>
        <dbReference type="PIRNR" id="PIRNR016636"/>
    </source>
</evidence>
<keyword evidence="6 7" id="KW-0472">Membrane</keyword>
<evidence type="ECO:0000313" key="10">
    <source>
        <dbReference type="Proteomes" id="UP000824262"/>
    </source>
</evidence>
<evidence type="ECO:0000256" key="3">
    <source>
        <dbReference type="ARBA" id="ARBA00022475"/>
    </source>
</evidence>
<dbReference type="InterPro" id="IPR028362">
    <property type="entry name" value="AlgI"/>
</dbReference>
<dbReference type="PIRSF" id="PIRSF500217">
    <property type="entry name" value="AlgI"/>
    <property type="match status" value="1"/>
</dbReference>
<feature type="transmembrane region" description="Helical" evidence="8">
    <location>
        <begin position="38"/>
        <end position="66"/>
    </location>
</feature>
<evidence type="ECO:0000256" key="1">
    <source>
        <dbReference type="ARBA" id="ARBA00004651"/>
    </source>
</evidence>
<keyword evidence="4 8" id="KW-0812">Transmembrane</keyword>
<reference evidence="9" key="1">
    <citation type="submission" date="2020-10" db="EMBL/GenBank/DDBJ databases">
        <authorList>
            <person name="Gilroy R."/>
        </authorList>
    </citation>
    <scope>NUCLEOTIDE SEQUENCE</scope>
    <source>
        <strain evidence="9">ChiBcolR7-354</strain>
    </source>
</reference>
<dbReference type="InterPro" id="IPR051085">
    <property type="entry name" value="MB_O-acyltransferase"/>
</dbReference>
<dbReference type="InterPro" id="IPR024194">
    <property type="entry name" value="Ac/AlaTfrase_AlgI/DltB"/>
</dbReference>
<feature type="transmembrane region" description="Helical" evidence="8">
    <location>
        <begin position="303"/>
        <end position="327"/>
    </location>
</feature>
<dbReference type="GO" id="GO:0042121">
    <property type="term" value="P:alginic acid biosynthetic process"/>
    <property type="evidence" value="ECO:0007669"/>
    <property type="project" value="InterPro"/>
</dbReference>
<keyword evidence="7" id="KW-0012">Acyltransferase</keyword>
<sequence>MAFDSAAFLFFFLPLLLIIEALIRPVRAKNVFLCLAGLLFYSFGELWALALLIASALVNWALALLAMRGSRAAVPLAAVINLALLGVCKYLGFFGSGLALIGVELSLPEIVAPAGVSFFTFKGISYVADAAKRPEDGTKSFFEALFYISFLPEVMSGPLSRFSAFRAQLSARRRSLELTARGARRFLLGLSKKLLLSGAAAIAADAAFSAGDALTAPLAWLGAVGYSLQLYFDFSGYSDMAVGLGAMLGFKCPENFNYPYAAVSITDFWRRWHISLSLWFRDCLYIPLGGSRRGKWRTAANKAAVFVLCGLWHGANMTFVLWGAWHALLSALESLKVLDTERWRRTAAGRVFSRFYTLLCVCLGFVMFRAPDVASGFEYLAAMFTGWDFSAAAELLLARTADGYVLFMTALCAAASLPVLPALHRRLSSPDGALRPGADTAGYAASLLLLIICAAALASGGFAPFIYFQF</sequence>
<organism evidence="9 10">
    <name type="scientific">Candidatus Scatomorpha intestinavium</name>
    <dbReference type="NCBI Taxonomy" id="2840922"/>
    <lineage>
        <taxon>Bacteria</taxon>
        <taxon>Bacillati</taxon>
        <taxon>Bacillota</taxon>
        <taxon>Clostridia</taxon>
        <taxon>Eubacteriales</taxon>
        <taxon>Candidatus Scatomorpha</taxon>
    </lineage>
</organism>
<evidence type="ECO:0000256" key="6">
    <source>
        <dbReference type="ARBA" id="ARBA00023136"/>
    </source>
</evidence>
<dbReference type="PIRSF" id="PIRSF016636">
    <property type="entry name" value="AlgI_DltB"/>
    <property type="match status" value="1"/>
</dbReference>
<dbReference type="InterPro" id="IPR004299">
    <property type="entry name" value="MBOAT_fam"/>
</dbReference>
<evidence type="ECO:0000256" key="8">
    <source>
        <dbReference type="SAM" id="Phobius"/>
    </source>
</evidence>
<accession>A0A9D0ZD92</accession>
<dbReference type="Pfam" id="PF03062">
    <property type="entry name" value="MBOAT"/>
    <property type="match status" value="1"/>
</dbReference>
<dbReference type="PANTHER" id="PTHR13285:SF18">
    <property type="entry name" value="PROTEIN-CYSTEINE N-PALMITOYLTRANSFERASE RASP"/>
    <property type="match status" value="1"/>
</dbReference>
<feature type="transmembrane region" description="Helical" evidence="8">
    <location>
        <begin position="78"/>
        <end position="101"/>
    </location>
</feature>
<comment type="caution">
    <text evidence="9">The sequence shown here is derived from an EMBL/GenBank/DDBJ whole genome shotgun (WGS) entry which is preliminary data.</text>
</comment>
<comment type="subcellular location">
    <subcellularLocation>
        <location evidence="1">Cell membrane</location>
        <topology evidence="1">Multi-pass membrane protein</topology>
    </subcellularLocation>
</comment>
<dbReference type="GO" id="GO:0005886">
    <property type="term" value="C:plasma membrane"/>
    <property type="evidence" value="ECO:0007669"/>
    <property type="project" value="UniProtKB-SubCell"/>
</dbReference>
<keyword evidence="3 7" id="KW-1003">Cell membrane</keyword>
<evidence type="ECO:0000256" key="4">
    <source>
        <dbReference type="ARBA" id="ARBA00022692"/>
    </source>
</evidence>
<dbReference type="PANTHER" id="PTHR13285">
    <property type="entry name" value="ACYLTRANSFERASE"/>
    <property type="match status" value="1"/>
</dbReference>
<protein>
    <submittedName>
        <fullName evidence="9">MBOAT family protein</fullName>
    </submittedName>
</protein>